<gene>
    <name evidence="3" type="ORF">AVDCRST_MAG20-73</name>
</gene>
<dbReference type="GO" id="GO:0009190">
    <property type="term" value="P:cyclic nucleotide biosynthetic process"/>
    <property type="evidence" value="ECO:0007669"/>
    <property type="project" value="InterPro"/>
</dbReference>
<dbReference type="GO" id="GO:0004016">
    <property type="term" value="F:adenylate cyclase activity"/>
    <property type="evidence" value="ECO:0007669"/>
    <property type="project" value="UniProtKB-EC"/>
</dbReference>
<dbReference type="PANTHER" id="PTHR43081:SF1">
    <property type="entry name" value="ADENYLATE CYCLASE, TERMINAL-DIFFERENTIATION SPECIFIC"/>
    <property type="match status" value="1"/>
</dbReference>
<dbReference type="SMART" id="SM00044">
    <property type="entry name" value="CYCc"/>
    <property type="match status" value="1"/>
</dbReference>
<dbReference type="InterPro" id="IPR050697">
    <property type="entry name" value="Adenylyl/Guanylyl_Cyclase_3/4"/>
</dbReference>
<dbReference type="InterPro" id="IPR001054">
    <property type="entry name" value="A/G_cyclase"/>
</dbReference>
<dbReference type="SUPFAM" id="SSF55073">
    <property type="entry name" value="Nucleotide cyclase"/>
    <property type="match status" value="1"/>
</dbReference>
<dbReference type="InterPro" id="IPR029787">
    <property type="entry name" value="Nucleotide_cyclase"/>
</dbReference>
<dbReference type="Gene3D" id="3.30.70.1230">
    <property type="entry name" value="Nucleotide cyclase"/>
    <property type="match status" value="1"/>
</dbReference>
<evidence type="ECO:0000259" key="2">
    <source>
        <dbReference type="PROSITE" id="PS50125"/>
    </source>
</evidence>
<sequence>MTANRAEWLRVERAVGLGERLYTRVEVSERTGVAPELSRRLWRALGFPDATDDERIFTVADADMLRVAAALVHDGAVAPEVAVQVTRVLGQSLARVADAQATSFGQGLFGDSAEVTTAVEALRPTLESFVVYAWRRHLAAALHSRLEVTATGGSDVDCVGFADLVGFTAASQQLSYPELAAMVERFEAVVYDIIAIHGGRVIKMIGDEVMYAVGDPLAAAHVALEIAEACDADPVIPSARVGVAQGETLRQEADLFGPTVNLASRLVNLANPGAVVISDELATSLADEPGLLVRNLRPRRLRGIGIVRIHVLRRSSVGR</sequence>
<evidence type="ECO:0000313" key="3">
    <source>
        <dbReference type="EMBL" id="CAA9211646.1"/>
    </source>
</evidence>
<dbReference type="GO" id="GO:0035556">
    <property type="term" value="P:intracellular signal transduction"/>
    <property type="evidence" value="ECO:0007669"/>
    <property type="project" value="InterPro"/>
</dbReference>
<feature type="domain" description="Guanylate cyclase" evidence="2">
    <location>
        <begin position="158"/>
        <end position="267"/>
    </location>
</feature>
<organism evidence="3">
    <name type="scientific">uncultured Acidimicrobiales bacterium</name>
    <dbReference type="NCBI Taxonomy" id="310071"/>
    <lineage>
        <taxon>Bacteria</taxon>
        <taxon>Bacillati</taxon>
        <taxon>Actinomycetota</taxon>
        <taxon>Acidimicrobiia</taxon>
        <taxon>Acidimicrobiales</taxon>
        <taxon>environmental samples</taxon>
    </lineage>
</organism>
<dbReference type="PANTHER" id="PTHR43081">
    <property type="entry name" value="ADENYLATE CYCLASE, TERMINAL-DIFFERENTIATION SPECIFIC-RELATED"/>
    <property type="match status" value="1"/>
</dbReference>
<accession>A0A6J4H1E5</accession>
<proteinExistence type="inferred from homology"/>
<evidence type="ECO:0000256" key="1">
    <source>
        <dbReference type="ARBA" id="ARBA00005381"/>
    </source>
</evidence>
<dbReference type="CDD" id="cd07302">
    <property type="entry name" value="CHD"/>
    <property type="match status" value="1"/>
</dbReference>
<dbReference type="EC" id="4.6.1.1" evidence="3"/>
<dbReference type="AlphaFoldDB" id="A0A6J4H1E5"/>
<dbReference type="Pfam" id="PF16701">
    <property type="entry name" value="Ad_Cy_reg"/>
    <property type="match status" value="1"/>
</dbReference>
<dbReference type="Pfam" id="PF00211">
    <property type="entry name" value="Guanylate_cyc"/>
    <property type="match status" value="1"/>
</dbReference>
<reference evidence="3" key="1">
    <citation type="submission" date="2020-02" db="EMBL/GenBank/DDBJ databases">
        <authorList>
            <person name="Meier V. D."/>
        </authorList>
    </citation>
    <scope>NUCLEOTIDE SEQUENCE</scope>
    <source>
        <strain evidence="3">AVDCRST_MAG20</strain>
    </source>
</reference>
<protein>
    <submittedName>
        <fullName evidence="3">Adenylate cyclase</fullName>
        <ecNumber evidence="3">4.6.1.1</ecNumber>
    </submittedName>
</protein>
<dbReference type="PROSITE" id="PS50125">
    <property type="entry name" value="GUANYLATE_CYCLASE_2"/>
    <property type="match status" value="1"/>
</dbReference>
<comment type="similarity">
    <text evidence="1">Belongs to the adenylyl cyclase class-3 family.</text>
</comment>
<dbReference type="InterPro" id="IPR032026">
    <property type="entry name" value="Ad_Cy_reg"/>
</dbReference>
<keyword evidence="3" id="KW-0456">Lyase</keyword>
<dbReference type="EMBL" id="CADCSY010000007">
    <property type="protein sequence ID" value="CAA9211646.1"/>
    <property type="molecule type" value="Genomic_DNA"/>
</dbReference>
<name>A0A6J4H1E5_9ACTN</name>